<evidence type="ECO:0000313" key="4">
    <source>
        <dbReference type="WBParaSite" id="BTMF_0001607301-mRNA-1"/>
    </source>
</evidence>
<dbReference type="SUPFAM" id="SSF49785">
    <property type="entry name" value="Galactose-binding domain-like"/>
    <property type="match status" value="1"/>
</dbReference>
<dbReference type="AlphaFoldDB" id="A0A0R3R7S1"/>
<dbReference type="InterPro" id="IPR008979">
    <property type="entry name" value="Galactose-bd-like_sf"/>
</dbReference>
<keyword evidence="2" id="KW-0326">Glycosidase</keyword>
<dbReference type="GO" id="GO:0005975">
    <property type="term" value="P:carbohydrate metabolic process"/>
    <property type="evidence" value="ECO:0007669"/>
    <property type="project" value="InterPro"/>
</dbReference>
<dbReference type="InterPro" id="IPR001944">
    <property type="entry name" value="Glycoside_Hdrlase_35"/>
</dbReference>
<dbReference type="STRING" id="42155.A0A0R3R7S1"/>
<dbReference type="Pfam" id="PF21467">
    <property type="entry name" value="BetaGal_gal-bd"/>
    <property type="match status" value="1"/>
</dbReference>
<evidence type="ECO:0000256" key="2">
    <source>
        <dbReference type="ARBA" id="ARBA00023295"/>
    </source>
</evidence>
<evidence type="ECO:0000256" key="1">
    <source>
        <dbReference type="ARBA" id="ARBA00022801"/>
    </source>
</evidence>
<feature type="domain" description="Beta-galactosidase galactose-binding" evidence="3">
    <location>
        <begin position="60"/>
        <end position="114"/>
    </location>
</feature>
<keyword evidence="1" id="KW-0378">Hydrolase</keyword>
<protein>
    <submittedName>
        <fullName evidence="4">Beta-galactosidase</fullName>
    </submittedName>
</protein>
<evidence type="ECO:0000259" key="3">
    <source>
        <dbReference type="Pfam" id="PF21467"/>
    </source>
</evidence>
<sequence length="149" mass="17280">LVNRFDSYWKHWVYLKDARASATLGILVENQGRQTIPTINDFKLAKVLQGFQRNKNGLGLYMGHFYANHLADTFLNLSKWGKGQVFINGHNIGRYWPSIGPQITLYVPKPYLKHHNTVIMLELEQPGNCQKQFCIINFIDHPIFNFTES</sequence>
<dbReference type="WBParaSite" id="BTMF_0001607301-mRNA-1">
    <property type="protein sequence ID" value="BTMF_0001607301-mRNA-1"/>
    <property type="gene ID" value="BTMF_0001607301"/>
</dbReference>
<dbReference type="PANTHER" id="PTHR23421">
    <property type="entry name" value="BETA-GALACTOSIDASE RELATED"/>
    <property type="match status" value="1"/>
</dbReference>
<proteinExistence type="predicted"/>
<accession>A0A0R3R7S1</accession>
<dbReference type="GO" id="GO:0004553">
    <property type="term" value="F:hydrolase activity, hydrolyzing O-glycosyl compounds"/>
    <property type="evidence" value="ECO:0007669"/>
    <property type="project" value="InterPro"/>
</dbReference>
<reference evidence="4" key="1">
    <citation type="submission" date="2017-02" db="UniProtKB">
        <authorList>
            <consortium name="WormBaseParasite"/>
        </authorList>
    </citation>
    <scope>IDENTIFICATION</scope>
</reference>
<organism evidence="4">
    <name type="scientific">Brugia timori</name>
    <dbReference type="NCBI Taxonomy" id="42155"/>
    <lineage>
        <taxon>Eukaryota</taxon>
        <taxon>Metazoa</taxon>
        <taxon>Ecdysozoa</taxon>
        <taxon>Nematoda</taxon>
        <taxon>Chromadorea</taxon>
        <taxon>Rhabditida</taxon>
        <taxon>Spirurina</taxon>
        <taxon>Spiruromorpha</taxon>
        <taxon>Filarioidea</taxon>
        <taxon>Onchocercidae</taxon>
        <taxon>Brugia</taxon>
    </lineage>
</organism>
<dbReference type="InterPro" id="IPR048913">
    <property type="entry name" value="BetaGal_gal-bd"/>
</dbReference>
<dbReference type="Gene3D" id="2.60.120.260">
    <property type="entry name" value="Galactose-binding domain-like"/>
    <property type="match status" value="1"/>
</dbReference>
<name>A0A0R3R7S1_9BILA</name>